<feature type="compositionally biased region" description="Basic and acidic residues" evidence="1">
    <location>
        <begin position="15"/>
        <end position="35"/>
    </location>
</feature>
<accession>A0A1N7FHA6</accession>
<dbReference type="OrthoDB" id="271458at2157"/>
<dbReference type="AlphaFoldDB" id="A0A1N7FHA6"/>
<dbReference type="EMBL" id="FTNO01000009">
    <property type="protein sequence ID" value="SIR99680.1"/>
    <property type="molecule type" value="Genomic_DNA"/>
</dbReference>
<sequence>MSTSRQDVPSSGWHVEIDGENGHTHTPDLLDDPQRVPKTNDLPEITIPVRRTEKWLDPQFERADMRVWCGGQRQPIDRLEKVEIQDGKTVLRGRGGVELLDPVEVQYDQDAIHEAARDLIEEHTPYAANVDAPNVDVEEDVQITSVTTKEDFINEFEIRDTDPIDIGNGYIGLHKSCAVSDAVDDSIANDGTTISSNVYSGGNAVELTSQGDRVVFQIDFPYRIPNEYVGVKIRDRTQGSSDISFRWNQTEFAHNSSDQVTISWHELGKSSLYSQGGGYQTVIGEDIDPDRSHFLGIVAEGSSSYIVDSIAVYDTRYNYTWDNYAGGTGQYLNGPEEYPDRVWVSSREIPLTKAVVGGRLDASLNSTTTTTDNSTPHIGFSQTQGRFYLTSNADENAESTGDWDNLDTPGGSLKVGFALSRWGDDADRQKIPAEGFRPHRVQDYQLTADLSTLPIIVNQSYNDSLRNVLKDLANRGDFVWEYRRDPKTGEQSIEWTQAGQRETEIDVDEVSYTVEKDSSQVADSVSVYGGSQSYIARFQADIGNSVGLPNTRIQELSDTVRNPRSGVRYERNEDYEIDYENGRITALSDGLMDDDGWYEVEYQYQTYGDYAVSGVQNPRQHPPQDIASLASNAACAQAARIIINDLQTPQFEAEMTIPQETIPWSLADALHVEGLETGGQALKIRNVEQRPGETVLTLGIGRNIGEIISDIETRVSSVSRNS</sequence>
<keyword evidence="3" id="KW-1185">Reference proteome</keyword>
<organism evidence="2 3">
    <name type="scientific">Haladaptatus litoreus</name>
    <dbReference type="NCBI Taxonomy" id="553468"/>
    <lineage>
        <taxon>Archaea</taxon>
        <taxon>Methanobacteriati</taxon>
        <taxon>Methanobacteriota</taxon>
        <taxon>Stenosarchaea group</taxon>
        <taxon>Halobacteria</taxon>
        <taxon>Halobacteriales</taxon>
        <taxon>Haladaptataceae</taxon>
        <taxon>Haladaptatus</taxon>
    </lineage>
</organism>
<evidence type="ECO:0000256" key="1">
    <source>
        <dbReference type="SAM" id="MobiDB-lite"/>
    </source>
</evidence>
<proteinExistence type="predicted"/>
<evidence type="ECO:0000313" key="3">
    <source>
        <dbReference type="Proteomes" id="UP000186914"/>
    </source>
</evidence>
<dbReference type="RefSeq" id="WP_076433684.1">
    <property type="nucleotide sequence ID" value="NZ_FTNO01000009.1"/>
</dbReference>
<reference evidence="3" key="1">
    <citation type="submission" date="2017-01" db="EMBL/GenBank/DDBJ databases">
        <authorList>
            <person name="Varghese N."/>
            <person name="Submissions S."/>
        </authorList>
    </citation>
    <scope>NUCLEOTIDE SEQUENCE [LARGE SCALE GENOMIC DNA]</scope>
    <source>
        <strain evidence="3">CGMCC 1.7737</strain>
    </source>
</reference>
<name>A0A1N7FHA6_9EURY</name>
<gene>
    <name evidence="2" type="ORF">SAMN05421858_5052</name>
</gene>
<feature type="region of interest" description="Disordered" evidence="1">
    <location>
        <begin position="1"/>
        <end position="40"/>
    </location>
</feature>
<protein>
    <submittedName>
        <fullName evidence="2">Uncharacterized protein</fullName>
    </submittedName>
</protein>
<evidence type="ECO:0000313" key="2">
    <source>
        <dbReference type="EMBL" id="SIR99680.1"/>
    </source>
</evidence>
<dbReference type="Proteomes" id="UP000186914">
    <property type="component" value="Unassembled WGS sequence"/>
</dbReference>